<feature type="compositionally biased region" description="Basic residues" evidence="1">
    <location>
        <begin position="82"/>
        <end position="91"/>
    </location>
</feature>
<reference evidence="2" key="1">
    <citation type="journal article" date="2013" name="ISME J.">
        <title>Previously unknown and highly divergent ssDNA viruses populate the oceans.</title>
        <authorList>
            <person name="Labonte J.M."/>
            <person name="Suttle C.A."/>
        </authorList>
    </citation>
    <scope>NUCLEOTIDE SEQUENCE</scope>
</reference>
<evidence type="ECO:0000313" key="2">
    <source>
        <dbReference type="EMBL" id="AGA18430.1"/>
    </source>
</evidence>
<evidence type="ECO:0008006" key="3">
    <source>
        <dbReference type="Google" id="ProtNLM"/>
    </source>
</evidence>
<protein>
    <recommendedName>
        <fullName evidence="3">Capsid protein</fullName>
    </recommendedName>
</protein>
<name>S4TDT4_9VIRU</name>
<dbReference type="EMBL" id="JX904534">
    <property type="protein sequence ID" value="AGA18430.1"/>
    <property type="molecule type" value="Genomic_DNA"/>
</dbReference>
<evidence type="ECO:0000256" key="1">
    <source>
        <dbReference type="SAM" id="MobiDB-lite"/>
    </source>
</evidence>
<proteinExistence type="predicted"/>
<accession>S4TDT4</accession>
<sequence length="326" mass="35668">MWDAERVRMSTESASVLLPPMHLERGSSSGWATWCDIGVWNIGSEGRALPTPQQPLGMPKRTRYATESRFAPSRVGRLQRSQTKRSSGRRARNALVSVPRNKMAFPQSMATTLRYCEAVTFNLNNSNVSTFTFRANDLFDPSFTGTGHQPRGFDELMAVYNKFTVKASRISVHWTYSGYLGPVTADATKAQSQSIQSVGSPTTVSACPPLVGLIQKSTETAMGVGTPYQQMEKERVSWVHITPSEGGKTARAKLATSDFFGKDFLVGADGYTGTAGAGPTNQLYYHIACGQNTNEVISDPEEMQARALVRIEYDAVFTEPKPLASS</sequence>
<feature type="region of interest" description="Disordered" evidence="1">
    <location>
        <begin position="70"/>
        <end position="91"/>
    </location>
</feature>
<organism evidence="2">
    <name type="scientific">uncultured marine virus</name>
    <dbReference type="NCBI Taxonomy" id="186617"/>
    <lineage>
        <taxon>Viruses</taxon>
        <taxon>environmental samples</taxon>
    </lineage>
</organism>